<organism evidence="1 2">
    <name type="scientific">Delftia lacustris</name>
    <dbReference type="NCBI Taxonomy" id="558537"/>
    <lineage>
        <taxon>Bacteria</taxon>
        <taxon>Pseudomonadati</taxon>
        <taxon>Pseudomonadota</taxon>
        <taxon>Betaproteobacteria</taxon>
        <taxon>Burkholderiales</taxon>
        <taxon>Comamonadaceae</taxon>
        <taxon>Delftia</taxon>
    </lineage>
</organism>
<dbReference type="EMBL" id="FNPE01000048">
    <property type="protein sequence ID" value="SDZ62311.1"/>
    <property type="molecule type" value="Genomic_DNA"/>
</dbReference>
<evidence type="ECO:0000313" key="2">
    <source>
        <dbReference type="Proteomes" id="UP000183417"/>
    </source>
</evidence>
<reference evidence="1 2" key="1">
    <citation type="submission" date="2016-10" db="EMBL/GenBank/DDBJ databases">
        <authorList>
            <person name="de Groot N.N."/>
        </authorList>
    </citation>
    <scope>NUCLEOTIDE SEQUENCE [LARGE SCALE GENOMIC DNA]</scope>
    <source>
        <strain evidence="1 2">LMG 24775</strain>
    </source>
</reference>
<dbReference type="AlphaFoldDB" id="A0A1H3UJX0"/>
<sequence length="218" mass="24597">MNRRITKLLLAGEYICPYRYPTEFESLQDPQEHDEIDAWLGALERRIARLGADGAFFMAPLMITVEDQRQLKAAFLQFRDVYGPAVLMLDMIRQTDSLNITLAPGEFIPLYELEQAVANSSTLEMQLKSKLQVIDNASHRNTVRENLRRMMEHLVKDGYLVLASKETGTYRVTGKIDQLYAVLAYLSANTVIPEVDSSEGDAADADLVDLAKGEREPL</sequence>
<dbReference type="GeneID" id="94692679"/>
<proteinExistence type="predicted"/>
<dbReference type="RefSeq" id="WP_074924344.1">
    <property type="nucleotide sequence ID" value="NZ_CP141274.1"/>
</dbReference>
<gene>
    <name evidence="1" type="ORF">SAMN05421547_1485</name>
</gene>
<dbReference type="Proteomes" id="UP000183417">
    <property type="component" value="Unassembled WGS sequence"/>
</dbReference>
<evidence type="ECO:0008006" key="3">
    <source>
        <dbReference type="Google" id="ProtNLM"/>
    </source>
</evidence>
<name>A0A1H3UJX0_9BURK</name>
<accession>A0A1H3UJX0</accession>
<evidence type="ECO:0000313" key="1">
    <source>
        <dbReference type="EMBL" id="SDZ62311.1"/>
    </source>
</evidence>
<protein>
    <recommendedName>
        <fullName evidence="3">DUF4194 domain-containing protein</fullName>
    </recommendedName>
</protein>